<dbReference type="RefSeq" id="WP_284342881.1">
    <property type="nucleotide sequence ID" value="NZ_BSNS01000024.1"/>
</dbReference>
<evidence type="ECO:0000256" key="1">
    <source>
        <dbReference type="ARBA" id="ARBA00006484"/>
    </source>
</evidence>
<comment type="similarity">
    <text evidence="1">Belongs to the short-chain dehydrogenases/reductases (SDR) family.</text>
</comment>
<evidence type="ECO:0000256" key="2">
    <source>
        <dbReference type="ARBA" id="ARBA00023002"/>
    </source>
</evidence>
<gene>
    <name evidence="3" type="ORF">GCM10010862_47530</name>
</gene>
<dbReference type="CDD" id="cd05233">
    <property type="entry name" value="SDR_c"/>
    <property type="match status" value="1"/>
</dbReference>
<accession>A0ABQ5WCK9</accession>
<dbReference type="InterPro" id="IPR036291">
    <property type="entry name" value="NAD(P)-bd_dom_sf"/>
</dbReference>
<protein>
    <submittedName>
        <fullName evidence="3">NADP-dependent 3-hydroxy acid dehydrogenase</fullName>
    </submittedName>
</protein>
<comment type="caution">
    <text evidence="3">The sequence shown here is derived from an EMBL/GenBank/DDBJ whole genome shotgun (WGS) entry which is preliminary data.</text>
</comment>
<dbReference type="PANTHER" id="PTHR44196:SF1">
    <property type="entry name" value="DEHYDROGENASE_REDUCTASE SDR FAMILY MEMBER 7B"/>
    <property type="match status" value="1"/>
</dbReference>
<reference evidence="4" key="1">
    <citation type="journal article" date="2019" name="Int. J. Syst. Evol. Microbiol.">
        <title>The Global Catalogue of Microorganisms (GCM) 10K type strain sequencing project: providing services to taxonomists for standard genome sequencing and annotation.</title>
        <authorList>
            <consortium name="The Broad Institute Genomics Platform"/>
            <consortium name="The Broad Institute Genome Sequencing Center for Infectious Disease"/>
            <person name="Wu L."/>
            <person name="Ma J."/>
        </authorList>
    </citation>
    <scope>NUCLEOTIDE SEQUENCE [LARGE SCALE GENOMIC DNA]</scope>
    <source>
        <strain evidence="4">NBRC 112416</strain>
    </source>
</reference>
<dbReference type="Proteomes" id="UP001156691">
    <property type="component" value="Unassembled WGS sequence"/>
</dbReference>
<organism evidence="3 4">
    <name type="scientific">Devosia nitrariae</name>
    <dbReference type="NCBI Taxonomy" id="2071872"/>
    <lineage>
        <taxon>Bacteria</taxon>
        <taxon>Pseudomonadati</taxon>
        <taxon>Pseudomonadota</taxon>
        <taxon>Alphaproteobacteria</taxon>
        <taxon>Hyphomicrobiales</taxon>
        <taxon>Devosiaceae</taxon>
        <taxon>Devosia</taxon>
    </lineage>
</organism>
<evidence type="ECO:0000313" key="4">
    <source>
        <dbReference type="Proteomes" id="UP001156691"/>
    </source>
</evidence>
<dbReference type="Gene3D" id="3.40.50.720">
    <property type="entry name" value="NAD(P)-binding Rossmann-like Domain"/>
    <property type="match status" value="1"/>
</dbReference>
<keyword evidence="4" id="KW-1185">Reference proteome</keyword>
<name>A0ABQ5WCK9_9HYPH</name>
<keyword evidence="2" id="KW-0560">Oxidoreductase</keyword>
<sequence length="246" mass="25829">MGLAGRKIAITGAARGLGAALAIVAADQGMTPLLLGRNRARLSEVADAIAERTGKQPDCLRCDLADPASVADVAGCIAAEHGDLDILVNSGSQWTGGAFEALTDEQIAAMVDSTVTGTMALTRRLLPVLRARPQADIHTVVSMSGLPYARMRGSSVAFVAAKAGQSGFVQALTEELIGTNVRVTSVYPGIIEDVSPVEEAWSSERGADDMLSDRNVVEAILYILSQPPNVAIRSLVIERARTEFLS</sequence>
<dbReference type="EMBL" id="BSNS01000024">
    <property type="protein sequence ID" value="GLQ57494.1"/>
    <property type="molecule type" value="Genomic_DNA"/>
</dbReference>
<dbReference type="PRINTS" id="PR00081">
    <property type="entry name" value="GDHRDH"/>
</dbReference>
<evidence type="ECO:0000313" key="3">
    <source>
        <dbReference type="EMBL" id="GLQ57494.1"/>
    </source>
</evidence>
<dbReference type="SUPFAM" id="SSF51735">
    <property type="entry name" value="NAD(P)-binding Rossmann-fold domains"/>
    <property type="match status" value="1"/>
</dbReference>
<proteinExistence type="inferred from homology"/>
<dbReference type="Pfam" id="PF00106">
    <property type="entry name" value="adh_short"/>
    <property type="match status" value="1"/>
</dbReference>
<dbReference type="InterPro" id="IPR002347">
    <property type="entry name" value="SDR_fam"/>
</dbReference>
<dbReference type="PANTHER" id="PTHR44196">
    <property type="entry name" value="DEHYDROGENASE/REDUCTASE SDR FAMILY MEMBER 7B"/>
    <property type="match status" value="1"/>
</dbReference>